<reference evidence="3" key="1">
    <citation type="journal article" date="2011" name="Proc. Natl. Acad. Sci. U.S.A.">
        <title>Obligate biotrophy features unraveled by the genomic analysis of rust fungi.</title>
        <authorList>
            <person name="Duplessis S."/>
            <person name="Cuomo C.A."/>
            <person name="Lin Y.-C."/>
            <person name="Aerts A."/>
            <person name="Tisserant E."/>
            <person name="Veneault-Fourrey C."/>
            <person name="Joly D.L."/>
            <person name="Hacquard S."/>
            <person name="Amselem J."/>
            <person name="Cantarel B.L."/>
            <person name="Chiu R."/>
            <person name="Coutinho P.M."/>
            <person name="Feau N."/>
            <person name="Field M."/>
            <person name="Frey P."/>
            <person name="Gelhaye E."/>
            <person name="Goldberg J."/>
            <person name="Grabherr M.G."/>
            <person name="Kodira C.D."/>
            <person name="Kohler A."/>
            <person name="Kuees U."/>
            <person name="Lindquist E.A."/>
            <person name="Lucas S.M."/>
            <person name="Mago R."/>
            <person name="Mauceli E."/>
            <person name="Morin E."/>
            <person name="Murat C."/>
            <person name="Pangilinan J.L."/>
            <person name="Park R."/>
            <person name="Pearson M."/>
            <person name="Quesneville H."/>
            <person name="Rouhier N."/>
            <person name="Sakthikumar S."/>
            <person name="Salamov A.A."/>
            <person name="Schmutz J."/>
            <person name="Selles B."/>
            <person name="Shapiro H."/>
            <person name="Tanguay P."/>
            <person name="Tuskan G.A."/>
            <person name="Henrissat B."/>
            <person name="Van de Peer Y."/>
            <person name="Rouze P."/>
            <person name="Ellis J.G."/>
            <person name="Dodds P.N."/>
            <person name="Schein J.E."/>
            <person name="Zhong S."/>
            <person name="Hamelin R.C."/>
            <person name="Grigoriev I.V."/>
            <person name="Szabo L.J."/>
            <person name="Martin F."/>
        </authorList>
    </citation>
    <scope>NUCLEOTIDE SEQUENCE [LARGE SCALE GENOMIC DNA]</scope>
    <source>
        <strain evidence="3">98AG31 / pathotype 3-4-7</strain>
    </source>
</reference>
<sequence>MSPFSTCPSDVMLDQLYYNSPSSSLLKDGITSPPRDFNRQTLQSSAQSEGRVKVYTASRESKQPSRIGSILTVVGLSLTAILPGILGLAFYLSLTFGAPHGKFLSNGTYIRPDDESFALNMPLVSCGIIAPWVMMLFAYHLANHWLKVSRTPHGFQKLPSPFQYFLTMAFINNSTPFSVLRFLIYALKPSPSNRQRLSFTKRRTSRASLSPILLLGFVGLLIVLTFTWSIKVIDVILHDQIVTVVQNITEKDNSTFRANAMIEKGCEDPIFNTCGVLNRTLRASQGGANTSSELQVYQATPLSESRMSFMGPALPDSTISFNSSHTYAAGTVCEAFHPFCKVHDMAIQNCTPGTPPPHGIGRWNMLLYGNGFNTTIWKQRLQVFITEHGNVSGANKKPLTNGANINPFTIATFGCFHNYANITWDDNNQSYPTPFFNWWSLGQGIKNKPYMMCTILICNTTVYDAQYNLTGGKLVLIDNSLTLANASATLAISGSVAYLGTADTDYYQYAPRFLDDQLQVDLTAAGNQYGEDSQLFASAWAQALSNRMIGWSVGAIELQPIIVNKTQSHLATSIPLSTAYLFLGLHILFSIFILSLGISALFLPGILRRDPRITTQHDNMPEDPSQEDLQLNGVTLSFARDKISTPASLIHELMNTRRSQELASSSSALPSISTPTLHRTQTLLTSNDRRQSKRLSEFSEAEQLKFFIGLPKLHYKII</sequence>
<evidence type="ECO:0000256" key="1">
    <source>
        <dbReference type="SAM" id="Phobius"/>
    </source>
</evidence>
<feature type="transmembrane region" description="Helical" evidence="1">
    <location>
        <begin position="162"/>
        <end position="187"/>
    </location>
</feature>
<dbReference type="HOGENOM" id="CLU_384981_0_0_1"/>
<evidence type="ECO:0000313" key="2">
    <source>
        <dbReference type="EMBL" id="EGG12028.1"/>
    </source>
</evidence>
<proteinExistence type="predicted"/>
<dbReference type="EMBL" id="GL883091">
    <property type="protein sequence ID" value="EGG12028.1"/>
    <property type="molecule type" value="Genomic_DNA"/>
</dbReference>
<keyword evidence="3" id="KW-1185">Reference proteome</keyword>
<evidence type="ECO:0000313" key="3">
    <source>
        <dbReference type="Proteomes" id="UP000001072"/>
    </source>
</evidence>
<dbReference type="Proteomes" id="UP000001072">
    <property type="component" value="Unassembled WGS sequence"/>
</dbReference>
<feature type="transmembrane region" description="Helical" evidence="1">
    <location>
        <begin position="208"/>
        <end position="230"/>
    </location>
</feature>
<dbReference type="OrthoDB" id="2790529at2759"/>
<dbReference type="RefSeq" id="XP_007404403.1">
    <property type="nucleotide sequence ID" value="XM_007404341.1"/>
</dbReference>
<dbReference type="VEuPathDB" id="FungiDB:MELLADRAFT_89223"/>
<accession>F4R5D6</accession>
<keyword evidence="1" id="KW-1133">Transmembrane helix</keyword>
<protein>
    <submittedName>
        <fullName evidence="2">Uncharacterized protein</fullName>
    </submittedName>
</protein>
<keyword evidence="1" id="KW-0472">Membrane</keyword>
<dbReference type="KEGG" id="mlr:MELLADRAFT_89223"/>
<keyword evidence="1" id="KW-0812">Transmembrane</keyword>
<dbReference type="eggNOG" id="ENOG502SJDS">
    <property type="taxonomic scope" value="Eukaryota"/>
</dbReference>
<dbReference type="AlphaFoldDB" id="F4R5D6"/>
<gene>
    <name evidence="2" type="ORF">MELLADRAFT_89223</name>
</gene>
<name>F4R5D6_MELLP</name>
<dbReference type="InParanoid" id="F4R5D6"/>
<organism evidence="3">
    <name type="scientific">Melampsora larici-populina (strain 98AG31 / pathotype 3-4-7)</name>
    <name type="common">Poplar leaf rust fungus</name>
    <dbReference type="NCBI Taxonomy" id="747676"/>
    <lineage>
        <taxon>Eukaryota</taxon>
        <taxon>Fungi</taxon>
        <taxon>Dikarya</taxon>
        <taxon>Basidiomycota</taxon>
        <taxon>Pucciniomycotina</taxon>
        <taxon>Pucciniomycetes</taxon>
        <taxon>Pucciniales</taxon>
        <taxon>Melampsoraceae</taxon>
        <taxon>Melampsora</taxon>
    </lineage>
</organism>
<feature type="transmembrane region" description="Helical" evidence="1">
    <location>
        <begin position="70"/>
        <end position="96"/>
    </location>
</feature>
<feature type="transmembrane region" description="Helical" evidence="1">
    <location>
        <begin position="117"/>
        <end position="142"/>
    </location>
</feature>
<dbReference type="GeneID" id="18935117"/>
<feature type="transmembrane region" description="Helical" evidence="1">
    <location>
        <begin position="579"/>
        <end position="603"/>
    </location>
</feature>